<dbReference type="InterPro" id="IPR036034">
    <property type="entry name" value="PDZ_sf"/>
</dbReference>
<feature type="domain" description="Nas2 N-terminal" evidence="4">
    <location>
        <begin position="4"/>
        <end position="81"/>
    </location>
</feature>
<evidence type="ECO:0000313" key="6">
    <source>
        <dbReference type="Proteomes" id="UP001432322"/>
    </source>
</evidence>
<organism evidence="5 6">
    <name type="scientific">Pristionchus fissidentatus</name>
    <dbReference type="NCBI Taxonomy" id="1538716"/>
    <lineage>
        <taxon>Eukaryota</taxon>
        <taxon>Metazoa</taxon>
        <taxon>Ecdysozoa</taxon>
        <taxon>Nematoda</taxon>
        <taxon>Chromadorea</taxon>
        <taxon>Rhabditida</taxon>
        <taxon>Rhabditina</taxon>
        <taxon>Diplogasteromorpha</taxon>
        <taxon>Diplogasteroidea</taxon>
        <taxon>Neodiplogasteridae</taxon>
        <taxon>Pristionchus</taxon>
    </lineage>
</organism>
<keyword evidence="3" id="KW-0175">Coiled coil</keyword>
<dbReference type="GO" id="GO:0005737">
    <property type="term" value="C:cytoplasm"/>
    <property type="evidence" value="ECO:0007669"/>
    <property type="project" value="TreeGrafter"/>
</dbReference>
<gene>
    <name evidence="5" type="ORF">PFISCL1PPCAC_23439</name>
</gene>
<keyword evidence="6" id="KW-1185">Reference proteome</keyword>
<evidence type="ECO:0000256" key="2">
    <source>
        <dbReference type="ARBA" id="ARBA00023186"/>
    </source>
</evidence>
<dbReference type="Pfam" id="PF18265">
    <property type="entry name" value="Nas2_N"/>
    <property type="match status" value="1"/>
</dbReference>
<feature type="non-terminal residue" evidence="5">
    <location>
        <position position="1"/>
    </location>
</feature>
<name>A0AAV5WQQ4_9BILA</name>
<dbReference type="GO" id="GO:0070682">
    <property type="term" value="P:proteasome regulatory particle assembly"/>
    <property type="evidence" value="ECO:0007669"/>
    <property type="project" value="InterPro"/>
</dbReference>
<sequence length="199" mass="22462">VEAKKLIGERDDLDRQIAEQEAVLTANNVDMKSQLVDEEGFPRADIDVYSVRHARSTIIRLRNDREELTTRIGEMISETHELNSGKEEKETEEGGEEVEIKLVHRTSNDPFVKVSGVSAGSPADIGGMKKDDLVIQFDILHKGNYTELKQLARLCNENENKTIRVTVIRNERPVRLEVRPHRWSADPKIGLLGCALLPV</sequence>
<evidence type="ECO:0000256" key="1">
    <source>
        <dbReference type="ARBA" id="ARBA00005256"/>
    </source>
</evidence>
<dbReference type="GO" id="GO:0005634">
    <property type="term" value="C:nucleus"/>
    <property type="evidence" value="ECO:0007669"/>
    <property type="project" value="TreeGrafter"/>
</dbReference>
<comment type="similarity">
    <text evidence="1">Belongs to the proteasome subunit p27 family.</text>
</comment>
<comment type="caution">
    <text evidence="5">The sequence shown here is derived from an EMBL/GenBank/DDBJ whole genome shotgun (WGS) entry which is preliminary data.</text>
</comment>
<evidence type="ECO:0000259" key="4">
    <source>
        <dbReference type="Pfam" id="PF18265"/>
    </source>
</evidence>
<dbReference type="PANTHER" id="PTHR12651">
    <property type="entry name" value="26S PROTEASOME NON-ATPASE REGULATORY SUBUNIT 9"/>
    <property type="match status" value="1"/>
</dbReference>
<evidence type="ECO:0000313" key="5">
    <source>
        <dbReference type="EMBL" id="GMT32142.1"/>
    </source>
</evidence>
<dbReference type="AlphaFoldDB" id="A0AAV5WQQ4"/>
<reference evidence="5" key="1">
    <citation type="submission" date="2023-10" db="EMBL/GenBank/DDBJ databases">
        <title>Genome assembly of Pristionchus species.</title>
        <authorList>
            <person name="Yoshida K."/>
            <person name="Sommer R.J."/>
        </authorList>
    </citation>
    <scope>NUCLEOTIDE SEQUENCE</scope>
    <source>
        <strain evidence="5">RS5133</strain>
    </source>
</reference>
<protein>
    <recommendedName>
        <fullName evidence="4">Nas2 N-terminal domain-containing protein</fullName>
    </recommendedName>
</protein>
<dbReference type="Gene3D" id="6.10.140.1710">
    <property type="match status" value="1"/>
</dbReference>
<proteinExistence type="inferred from homology"/>
<dbReference type="SUPFAM" id="SSF50156">
    <property type="entry name" value="PDZ domain-like"/>
    <property type="match status" value="1"/>
</dbReference>
<dbReference type="PANTHER" id="PTHR12651:SF1">
    <property type="entry name" value="26S PROTEASOME NON-ATPASE REGULATORY SUBUNIT 9"/>
    <property type="match status" value="1"/>
</dbReference>
<dbReference type="EMBL" id="BTSY01000006">
    <property type="protein sequence ID" value="GMT32142.1"/>
    <property type="molecule type" value="Genomic_DNA"/>
</dbReference>
<dbReference type="InterPro" id="IPR040815">
    <property type="entry name" value="Nas2_N"/>
</dbReference>
<keyword evidence="2" id="KW-0143">Chaperone</keyword>
<feature type="coiled-coil region" evidence="3">
    <location>
        <begin position="51"/>
        <end position="78"/>
    </location>
</feature>
<dbReference type="Proteomes" id="UP001432322">
    <property type="component" value="Unassembled WGS sequence"/>
</dbReference>
<accession>A0AAV5WQQ4</accession>
<dbReference type="Gene3D" id="2.30.42.10">
    <property type="match status" value="1"/>
</dbReference>
<dbReference type="FunFam" id="2.30.42.10:FF:000107">
    <property type="entry name" value="26S proteasome non-ATPase regulatory subunit 9"/>
    <property type="match status" value="1"/>
</dbReference>
<dbReference type="InterPro" id="IPR035269">
    <property type="entry name" value="PSMD9"/>
</dbReference>
<evidence type="ECO:0000256" key="3">
    <source>
        <dbReference type="SAM" id="Coils"/>
    </source>
</evidence>